<dbReference type="Gene3D" id="1.20.1250.20">
    <property type="entry name" value="MFS general substrate transporter like domains"/>
    <property type="match status" value="1"/>
</dbReference>
<sequence>MDSSENQNSLTFLQNPNDSRSASTLVVEPDVTKSQDNEKAVVELDETYPEGGRGWLVVLGGHLIHVVAFGIQTTFGIFQEHYTNVVFAGSSPSTISLIGTIGAGVLAFSTLITGNLADRFGYRTTITIGCCILVAGLIIASFCTQIWQLILTQGVLYGMGASLCYPPAISAPPQWFNKKRGLATGMTVAGSGIGGLILSPITQVLIDKLGFRWALRVLALFALLFLLIASLLVKRRIFPKKHTEKDSQGYSFFKTLRFWIFFGTGLFTGFSYLVPFFYMPSYAVFVGLSVNQGAMLVACANAASAAGRIGTGFIADKLGCMNVLGISLFMAGAFSFLWMFTTTVAPLIIYMVVFGFLGGAFPSQFPVVTALLFGTENLATVAGALYASTAIGDCLGAFIAGALYDMTAPHYTYHWSILYVAIGMFLCSVTVAILKYNKYRTLRGLL</sequence>
<name>A0A1Y1Z6R3_9FUNG</name>
<comment type="caution">
    <text evidence="6">The sequence shown here is derived from an EMBL/GenBank/DDBJ whole genome shotgun (WGS) entry which is preliminary data.</text>
</comment>
<evidence type="ECO:0000256" key="3">
    <source>
        <dbReference type="SAM" id="MobiDB-lite"/>
    </source>
</evidence>
<dbReference type="CDD" id="cd17352">
    <property type="entry name" value="MFS_MCT_SLC16"/>
    <property type="match status" value="1"/>
</dbReference>
<dbReference type="InParanoid" id="A0A1Y1Z6R3"/>
<protein>
    <submittedName>
        <fullName evidence="6">MFS general substrate transporter</fullName>
    </submittedName>
</protein>
<feature type="transmembrane region" description="Helical" evidence="4">
    <location>
        <begin position="284"/>
        <end position="306"/>
    </location>
</feature>
<dbReference type="Pfam" id="PF07690">
    <property type="entry name" value="MFS_1"/>
    <property type="match status" value="1"/>
</dbReference>
<keyword evidence="4" id="KW-0812">Transmembrane</keyword>
<feature type="domain" description="Major facilitator superfamily (MFS) profile" evidence="5">
    <location>
        <begin position="54"/>
        <end position="440"/>
    </location>
</feature>
<dbReference type="OrthoDB" id="6509908at2759"/>
<dbReference type="InterPro" id="IPR036259">
    <property type="entry name" value="MFS_trans_sf"/>
</dbReference>
<evidence type="ECO:0000313" key="6">
    <source>
        <dbReference type="EMBL" id="ORY05949.1"/>
    </source>
</evidence>
<evidence type="ECO:0000256" key="4">
    <source>
        <dbReference type="SAM" id="Phobius"/>
    </source>
</evidence>
<evidence type="ECO:0000256" key="2">
    <source>
        <dbReference type="ARBA" id="ARBA00006727"/>
    </source>
</evidence>
<dbReference type="GO" id="GO:0022857">
    <property type="term" value="F:transmembrane transporter activity"/>
    <property type="evidence" value="ECO:0007669"/>
    <property type="project" value="InterPro"/>
</dbReference>
<evidence type="ECO:0000313" key="7">
    <source>
        <dbReference type="Proteomes" id="UP000193498"/>
    </source>
</evidence>
<feature type="transmembrane region" description="Helical" evidence="4">
    <location>
        <begin position="213"/>
        <end position="233"/>
    </location>
</feature>
<feature type="transmembrane region" description="Helical" evidence="4">
    <location>
        <begin position="347"/>
        <end position="373"/>
    </location>
</feature>
<dbReference type="AlphaFoldDB" id="A0A1Y1Z6R3"/>
<proteinExistence type="inferred from homology"/>
<feature type="transmembrane region" description="Helical" evidence="4">
    <location>
        <begin position="120"/>
        <end position="140"/>
    </location>
</feature>
<keyword evidence="4" id="KW-1133">Transmembrane helix</keyword>
<feature type="transmembrane region" description="Helical" evidence="4">
    <location>
        <begin position="95"/>
        <end position="113"/>
    </location>
</feature>
<dbReference type="PANTHER" id="PTHR11360:SF284">
    <property type="entry name" value="EG:103B4.3 PROTEIN-RELATED"/>
    <property type="match status" value="1"/>
</dbReference>
<feature type="transmembrane region" description="Helical" evidence="4">
    <location>
        <begin position="318"/>
        <end position="341"/>
    </location>
</feature>
<dbReference type="PROSITE" id="PS50850">
    <property type="entry name" value="MFS"/>
    <property type="match status" value="1"/>
</dbReference>
<feature type="transmembrane region" description="Helical" evidence="4">
    <location>
        <begin position="181"/>
        <end position="201"/>
    </location>
</feature>
<dbReference type="SUPFAM" id="SSF103473">
    <property type="entry name" value="MFS general substrate transporter"/>
    <property type="match status" value="1"/>
</dbReference>
<dbReference type="GO" id="GO:0016020">
    <property type="term" value="C:membrane"/>
    <property type="evidence" value="ECO:0007669"/>
    <property type="project" value="UniProtKB-SubCell"/>
</dbReference>
<keyword evidence="4" id="KW-0472">Membrane</keyword>
<evidence type="ECO:0000259" key="5">
    <source>
        <dbReference type="PROSITE" id="PS50850"/>
    </source>
</evidence>
<comment type="similarity">
    <text evidence="2">Belongs to the major facilitator superfamily. Monocarboxylate porter (TC 2.A.1.13) family.</text>
</comment>
<gene>
    <name evidence="6" type="ORF">K493DRAFT_310749</name>
</gene>
<dbReference type="Proteomes" id="UP000193498">
    <property type="component" value="Unassembled WGS sequence"/>
</dbReference>
<dbReference type="InterPro" id="IPR050327">
    <property type="entry name" value="Proton-linked_MCT"/>
</dbReference>
<dbReference type="PANTHER" id="PTHR11360">
    <property type="entry name" value="MONOCARBOXYLATE TRANSPORTER"/>
    <property type="match status" value="1"/>
</dbReference>
<keyword evidence="7" id="KW-1185">Reference proteome</keyword>
<feature type="transmembrane region" description="Helical" evidence="4">
    <location>
        <begin position="54"/>
        <end position="75"/>
    </location>
</feature>
<reference evidence="6 7" key="1">
    <citation type="submission" date="2016-07" db="EMBL/GenBank/DDBJ databases">
        <title>Pervasive Adenine N6-methylation of Active Genes in Fungi.</title>
        <authorList>
            <consortium name="DOE Joint Genome Institute"/>
            <person name="Mondo S.J."/>
            <person name="Dannebaum R.O."/>
            <person name="Kuo R.C."/>
            <person name="Labutti K."/>
            <person name="Haridas S."/>
            <person name="Kuo A."/>
            <person name="Salamov A."/>
            <person name="Ahrendt S.R."/>
            <person name="Lipzen A."/>
            <person name="Sullivan W."/>
            <person name="Andreopoulos W.B."/>
            <person name="Clum A."/>
            <person name="Lindquist E."/>
            <person name="Daum C."/>
            <person name="Ramamoorthy G.K."/>
            <person name="Gryganskyi A."/>
            <person name="Culley D."/>
            <person name="Magnuson J.K."/>
            <person name="James T.Y."/>
            <person name="O'Malley M.A."/>
            <person name="Stajich J.E."/>
            <person name="Spatafora J.W."/>
            <person name="Visel A."/>
            <person name="Grigoriev I.V."/>
        </authorList>
    </citation>
    <scope>NUCLEOTIDE SEQUENCE [LARGE SCALE GENOMIC DNA]</scope>
    <source>
        <strain evidence="6 7">CBS 931.73</strain>
    </source>
</reference>
<dbReference type="InterPro" id="IPR020846">
    <property type="entry name" value="MFS_dom"/>
</dbReference>
<feature type="transmembrane region" description="Helical" evidence="4">
    <location>
        <begin position="258"/>
        <end position="278"/>
    </location>
</feature>
<dbReference type="InterPro" id="IPR011701">
    <property type="entry name" value="MFS"/>
</dbReference>
<feature type="transmembrane region" description="Helical" evidence="4">
    <location>
        <begin position="416"/>
        <end position="434"/>
    </location>
</feature>
<feature type="transmembrane region" description="Helical" evidence="4">
    <location>
        <begin position="146"/>
        <end position="169"/>
    </location>
</feature>
<evidence type="ECO:0000256" key="1">
    <source>
        <dbReference type="ARBA" id="ARBA00004141"/>
    </source>
</evidence>
<feature type="region of interest" description="Disordered" evidence="3">
    <location>
        <begin position="1"/>
        <end position="22"/>
    </location>
</feature>
<organism evidence="6 7">
    <name type="scientific">Basidiobolus meristosporus CBS 931.73</name>
    <dbReference type="NCBI Taxonomy" id="1314790"/>
    <lineage>
        <taxon>Eukaryota</taxon>
        <taxon>Fungi</taxon>
        <taxon>Fungi incertae sedis</taxon>
        <taxon>Zoopagomycota</taxon>
        <taxon>Entomophthoromycotina</taxon>
        <taxon>Basidiobolomycetes</taxon>
        <taxon>Basidiobolales</taxon>
        <taxon>Basidiobolaceae</taxon>
        <taxon>Basidiobolus</taxon>
    </lineage>
</organism>
<feature type="transmembrane region" description="Helical" evidence="4">
    <location>
        <begin position="385"/>
        <end position="404"/>
    </location>
</feature>
<comment type="subcellular location">
    <subcellularLocation>
        <location evidence="1">Membrane</location>
        <topology evidence="1">Multi-pass membrane protein</topology>
    </subcellularLocation>
</comment>
<dbReference type="EMBL" id="MCFE01000020">
    <property type="protein sequence ID" value="ORY05949.1"/>
    <property type="molecule type" value="Genomic_DNA"/>
</dbReference>
<accession>A0A1Y1Z6R3</accession>